<sequence>MGVDGAKKLGEGYEQAGTGQMRAGCSTGLACLLENLLWYVCTHFFFLQFVWVISGPTTFPGSLLLPQQLQPHPTAGGHLQQLGVVCGSLARAWPLTFDVHGGTGEPMP</sequence>
<accession>A0A7S1IMI5</accession>
<protein>
    <submittedName>
        <fullName evidence="1">Uncharacterized protein</fullName>
    </submittedName>
</protein>
<dbReference type="EMBL" id="HBGA01075971">
    <property type="protein sequence ID" value="CAD9017253.1"/>
    <property type="molecule type" value="Transcribed_RNA"/>
</dbReference>
<evidence type="ECO:0000313" key="1">
    <source>
        <dbReference type="EMBL" id="CAD9017253.1"/>
    </source>
</evidence>
<organism evidence="1">
    <name type="scientific">Eutreptiella gymnastica</name>
    <dbReference type="NCBI Taxonomy" id="73025"/>
    <lineage>
        <taxon>Eukaryota</taxon>
        <taxon>Discoba</taxon>
        <taxon>Euglenozoa</taxon>
        <taxon>Euglenida</taxon>
        <taxon>Spirocuta</taxon>
        <taxon>Euglenophyceae</taxon>
        <taxon>Eutreptiales</taxon>
        <taxon>Eutreptiaceae</taxon>
        <taxon>Eutreptiella</taxon>
    </lineage>
</organism>
<reference evidence="1" key="1">
    <citation type="submission" date="2021-01" db="EMBL/GenBank/DDBJ databases">
        <authorList>
            <person name="Corre E."/>
            <person name="Pelletier E."/>
            <person name="Niang G."/>
            <person name="Scheremetjew M."/>
            <person name="Finn R."/>
            <person name="Kale V."/>
            <person name="Holt S."/>
            <person name="Cochrane G."/>
            <person name="Meng A."/>
            <person name="Brown T."/>
            <person name="Cohen L."/>
        </authorList>
    </citation>
    <scope>NUCLEOTIDE SEQUENCE</scope>
    <source>
        <strain evidence="1">NIES-381</strain>
    </source>
</reference>
<dbReference type="AlphaFoldDB" id="A0A7S1IMI5"/>
<proteinExistence type="predicted"/>
<gene>
    <name evidence="1" type="ORF">EGYM00392_LOCUS28363</name>
</gene>
<name>A0A7S1IMI5_9EUGL</name>